<reference evidence="1" key="1">
    <citation type="journal article" date="2014" name="Int. J. Syst. Evol. Microbiol.">
        <title>Complete genome sequence of Corynebacterium casei LMG S-19264T (=DSM 44701T), isolated from a smear-ripened cheese.</title>
        <authorList>
            <consortium name="US DOE Joint Genome Institute (JGI-PGF)"/>
            <person name="Walter F."/>
            <person name="Albersmeier A."/>
            <person name="Kalinowski J."/>
            <person name="Ruckert C."/>
        </authorList>
    </citation>
    <scope>NUCLEOTIDE SEQUENCE</scope>
    <source>
        <strain evidence="1">VKM Ac-1401</strain>
    </source>
</reference>
<gene>
    <name evidence="1" type="ORF">GCM10017584_18590</name>
</gene>
<keyword evidence="2" id="KW-1185">Reference proteome</keyword>
<comment type="caution">
    <text evidence="1">The sequence shown here is derived from an EMBL/GenBank/DDBJ whole genome shotgun (WGS) entry which is preliminary data.</text>
</comment>
<evidence type="ECO:0000313" key="1">
    <source>
        <dbReference type="EMBL" id="GLJ76285.1"/>
    </source>
</evidence>
<dbReference type="EMBL" id="BSEN01000006">
    <property type="protein sequence ID" value="GLJ76285.1"/>
    <property type="molecule type" value="Genomic_DNA"/>
</dbReference>
<protein>
    <submittedName>
        <fullName evidence="1">Uncharacterized protein</fullName>
    </submittedName>
</protein>
<dbReference type="RefSeq" id="WP_271176944.1">
    <property type="nucleotide sequence ID" value="NZ_BAAAJO010000005.1"/>
</dbReference>
<sequence length="58" mass="6520">MDARIAQLEGGPFDGRTWDLTEYAFQAELTDEDGRTAIYIETDRLTANGLPIWSVDVD</sequence>
<reference evidence="1" key="2">
    <citation type="submission" date="2023-01" db="EMBL/GenBank/DDBJ databases">
        <authorList>
            <person name="Sun Q."/>
            <person name="Evtushenko L."/>
        </authorList>
    </citation>
    <scope>NUCLEOTIDE SEQUENCE</scope>
    <source>
        <strain evidence="1">VKM Ac-1401</strain>
    </source>
</reference>
<evidence type="ECO:0000313" key="2">
    <source>
        <dbReference type="Proteomes" id="UP001142372"/>
    </source>
</evidence>
<dbReference type="Proteomes" id="UP001142372">
    <property type="component" value="Unassembled WGS sequence"/>
</dbReference>
<proteinExistence type="predicted"/>
<organism evidence="1 2">
    <name type="scientific">Leifsonia poae</name>
    <dbReference type="NCBI Taxonomy" id="110933"/>
    <lineage>
        <taxon>Bacteria</taxon>
        <taxon>Bacillati</taxon>
        <taxon>Actinomycetota</taxon>
        <taxon>Actinomycetes</taxon>
        <taxon>Micrococcales</taxon>
        <taxon>Microbacteriaceae</taxon>
        <taxon>Leifsonia</taxon>
    </lineage>
</organism>
<accession>A0A9W6HA04</accession>
<dbReference type="AlphaFoldDB" id="A0A9W6HA04"/>
<name>A0A9W6HA04_9MICO</name>